<dbReference type="PANTHER" id="PTHR42922">
    <property type="entry name" value="PHOSPHATE TRANSPORT SYSTEM PERMEASE PROTEIN PSTA"/>
    <property type="match status" value="1"/>
</dbReference>
<evidence type="ECO:0000256" key="5">
    <source>
        <dbReference type="SAM" id="Phobius"/>
    </source>
</evidence>
<feature type="transmembrane region" description="Helical" evidence="5">
    <location>
        <begin position="120"/>
        <end position="144"/>
    </location>
</feature>
<dbReference type="PROSITE" id="PS50928">
    <property type="entry name" value="ABC_TM1"/>
    <property type="match status" value="1"/>
</dbReference>
<protein>
    <submittedName>
        <fullName evidence="7">Phosphate ABC transporter, inner membrane subunit PstA</fullName>
    </submittedName>
</protein>
<proteinExistence type="predicted"/>
<dbReference type="GO" id="GO:0055085">
    <property type="term" value="P:transmembrane transport"/>
    <property type="evidence" value="ECO:0007669"/>
    <property type="project" value="InterPro"/>
</dbReference>
<dbReference type="PANTHER" id="PTHR42922:SF1">
    <property type="entry name" value="PHOSPHATE TRANSPORT SYSTEM PERMEASE PROTEIN PSTA"/>
    <property type="match status" value="1"/>
</dbReference>
<organism evidence="7">
    <name type="scientific">mine drainage metagenome</name>
    <dbReference type="NCBI Taxonomy" id="410659"/>
    <lineage>
        <taxon>unclassified sequences</taxon>
        <taxon>metagenomes</taxon>
        <taxon>ecological metagenomes</taxon>
    </lineage>
</organism>
<sequence>MNSTSEGLGGEGTALTYATVSGRTRRRLIFDRVIPWVLPLAFVAVLFPLFDMLFWIGQKAVPTFSWATLTETQVGFGGGLYSMILGTLVLIALGTAIATGLGIAAGFYTAEYAPPSVASFGRMAGNVLAGVPAIVLGYFGYYLLVLYTNWGFTTLAGGIVLGIFMIPYVYRTTDLALTSVPPTQREAAMAMGARPHQYLLRIAFPIALPTILTGIFFAMALGLGEAAPIVYTAGWSSTPITSLMQPTSFLTGAIWLFYDLPPSEGTLLTLAFQAAFLLILIVLALNVAVQVLSDRYRRRLEGLFE</sequence>
<dbReference type="GO" id="GO:0016020">
    <property type="term" value="C:membrane"/>
    <property type="evidence" value="ECO:0007669"/>
    <property type="project" value="UniProtKB-SubCell"/>
</dbReference>
<feature type="transmembrane region" description="Helical" evidence="5">
    <location>
        <begin position="80"/>
        <end position="108"/>
    </location>
</feature>
<dbReference type="CDD" id="cd06261">
    <property type="entry name" value="TM_PBP2"/>
    <property type="match status" value="1"/>
</dbReference>
<dbReference type="SUPFAM" id="SSF161098">
    <property type="entry name" value="MetI-like"/>
    <property type="match status" value="1"/>
</dbReference>
<keyword evidence="3 5" id="KW-1133">Transmembrane helix</keyword>
<comment type="caution">
    <text evidence="7">The sequence shown here is derived from an EMBL/GenBank/DDBJ whole genome shotgun (WGS) entry which is preliminary data.</text>
</comment>
<evidence type="ECO:0000256" key="4">
    <source>
        <dbReference type="ARBA" id="ARBA00023136"/>
    </source>
</evidence>
<gene>
    <name evidence="7" type="ORF">B1B_17719</name>
</gene>
<evidence type="ECO:0000313" key="7">
    <source>
        <dbReference type="EMBL" id="EQD32387.1"/>
    </source>
</evidence>
<reference evidence="7" key="2">
    <citation type="journal article" date="2014" name="ISME J.">
        <title>Microbial stratification in low pH oxic and suboxic macroscopic growths along an acid mine drainage.</title>
        <authorList>
            <person name="Mendez-Garcia C."/>
            <person name="Mesa V."/>
            <person name="Sprenger R.R."/>
            <person name="Richter M."/>
            <person name="Diez M.S."/>
            <person name="Solano J."/>
            <person name="Bargiela R."/>
            <person name="Golyshina O.V."/>
            <person name="Manteca A."/>
            <person name="Ramos J.L."/>
            <person name="Gallego J.R."/>
            <person name="Llorente I."/>
            <person name="Martins Dos Santos V.A."/>
            <person name="Jensen O.N."/>
            <person name="Pelaez A.I."/>
            <person name="Sanchez J."/>
            <person name="Ferrer M."/>
        </authorList>
    </citation>
    <scope>NUCLEOTIDE SEQUENCE</scope>
</reference>
<keyword evidence="2 5" id="KW-0812">Transmembrane</keyword>
<comment type="subcellular location">
    <subcellularLocation>
        <location evidence="1">Membrane</location>
        <topology evidence="1">Multi-pass membrane protein</topology>
    </subcellularLocation>
</comment>
<reference evidence="7" key="1">
    <citation type="submission" date="2013-08" db="EMBL/GenBank/DDBJ databases">
        <authorList>
            <person name="Mendez C."/>
            <person name="Richter M."/>
            <person name="Ferrer M."/>
            <person name="Sanchez J."/>
        </authorList>
    </citation>
    <scope>NUCLEOTIDE SEQUENCE</scope>
</reference>
<evidence type="ECO:0000256" key="2">
    <source>
        <dbReference type="ARBA" id="ARBA00022692"/>
    </source>
</evidence>
<feature type="transmembrane region" description="Helical" evidence="5">
    <location>
        <begin position="267"/>
        <end position="289"/>
    </location>
</feature>
<dbReference type="EMBL" id="AUZY01011850">
    <property type="protein sequence ID" value="EQD32387.1"/>
    <property type="molecule type" value="Genomic_DNA"/>
</dbReference>
<evidence type="ECO:0000256" key="3">
    <source>
        <dbReference type="ARBA" id="ARBA00022989"/>
    </source>
</evidence>
<evidence type="ECO:0000256" key="1">
    <source>
        <dbReference type="ARBA" id="ARBA00004141"/>
    </source>
</evidence>
<keyword evidence="4 5" id="KW-0472">Membrane</keyword>
<feature type="domain" description="ABC transmembrane type-1" evidence="6">
    <location>
        <begin position="84"/>
        <end position="289"/>
    </location>
</feature>
<dbReference type="AlphaFoldDB" id="T0YKC5"/>
<accession>T0YKC5</accession>
<feature type="transmembrane region" description="Helical" evidence="5">
    <location>
        <begin position="198"/>
        <end position="221"/>
    </location>
</feature>
<dbReference type="Pfam" id="PF00528">
    <property type="entry name" value="BPD_transp_1"/>
    <property type="match status" value="1"/>
</dbReference>
<name>T0YKC5_9ZZZZ</name>
<dbReference type="InterPro" id="IPR035906">
    <property type="entry name" value="MetI-like_sf"/>
</dbReference>
<dbReference type="InterPro" id="IPR051408">
    <property type="entry name" value="Phosphate_transprt_permease"/>
</dbReference>
<feature type="transmembrane region" description="Helical" evidence="5">
    <location>
        <begin position="33"/>
        <end position="56"/>
    </location>
</feature>
<feature type="transmembrane region" description="Helical" evidence="5">
    <location>
        <begin position="150"/>
        <end position="170"/>
    </location>
</feature>
<evidence type="ECO:0000259" key="6">
    <source>
        <dbReference type="PROSITE" id="PS50928"/>
    </source>
</evidence>
<dbReference type="Gene3D" id="1.10.3720.10">
    <property type="entry name" value="MetI-like"/>
    <property type="match status" value="1"/>
</dbReference>
<dbReference type="InterPro" id="IPR000515">
    <property type="entry name" value="MetI-like"/>
</dbReference>